<feature type="compositionally biased region" description="Pro residues" evidence="3">
    <location>
        <begin position="372"/>
        <end position="384"/>
    </location>
</feature>
<dbReference type="Proteomes" id="UP000736672">
    <property type="component" value="Unassembled WGS sequence"/>
</dbReference>
<dbReference type="GO" id="GO:0003700">
    <property type="term" value="F:DNA-binding transcription factor activity"/>
    <property type="evidence" value="ECO:0007669"/>
    <property type="project" value="UniProtKB-UniRule"/>
</dbReference>
<feature type="compositionally biased region" description="Polar residues" evidence="3">
    <location>
        <begin position="446"/>
        <end position="466"/>
    </location>
</feature>
<evidence type="ECO:0000259" key="4">
    <source>
        <dbReference type="PROSITE" id="PS51517"/>
    </source>
</evidence>
<dbReference type="InterPro" id="IPR052605">
    <property type="entry name" value="Fungal_trans_regulator"/>
</dbReference>
<organism evidence="5 6">
    <name type="scientific">Fusarium solani</name>
    <name type="common">Filamentous fungus</name>
    <dbReference type="NCBI Taxonomy" id="169388"/>
    <lineage>
        <taxon>Eukaryota</taxon>
        <taxon>Fungi</taxon>
        <taxon>Dikarya</taxon>
        <taxon>Ascomycota</taxon>
        <taxon>Pezizomycotina</taxon>
        <taxon>Sordariomycetes</taxon>
        <taxon>Hypocreomycetidae</taxon>
        <taxon>Hypocreales</taxon>
        <taxon>Nectriaceae</taxon>
        <taxon>Fusarium</taxon>
        <taxon>Fusarium solani species complex</taxon>
    </lineage>
</organism>
<dbReference type="GO" id="GO:0000228">
    <property type="term" value="C:nuclear chromosome"/>
    <property type="evidence" value="ECO:0007669"/>
    <property type="project" value="TreeGrafter"/>
</dbReference>
<dbReference type="PANTHER" id="PTHR35144">
    <property type="entry name" value="MEIOSIS-SPECIFIC TRANSCRIPTION FACTOR NDT80"/>
    <property type="match status" value="1"/>
</dbReference>
<evidence type="ECO:0000256" key="2">
    <source>
        <dbReference type="PROSITE-ProRule" id="PRU00850"/>
    </source>
</evidence>
<dbReference type="AlphaFoldDB" id="A0A9P9KZK1"/>
<dbReference type="GO" id="GO:0003677">
    <property type="term" value="F:DNA binding"/>
    <property type="evidence" value="ECO:0007669"/>
    <property type="project" value="UniProtKB-KW"/>
</dbReference>
<dbReference type="PROSITE" id="PS51517">
    <property type="entry name" value="NDT80"/>
    <property type="match status" value="1"/>
</dbReference>
<keyword evidence="6" id="KW-1185">Reference proteome</keyword>
<dbReference type="GO" id="GO:0045944">
    <property type="term" value="P:positive regulation of transcription by RNA polymerase II"/>
    <property type="evidence" value="ECO:0007669"/>
    <property type="project" value="TreeGrafter"/>
</dbReference>
<feature type="compositionally biased region" description="Low complexity" evidence="3">
    <location>
        <begin position="416"/>
        <end position="431"/>
    </location>
</feature>
<dbReference type="GO" id="GO:0051321">
    <property type="term" value="P:meiotic cell cycle"/>
    <property type="evidence" value="ECO:0007669"/>
    <property type="project" value="TreeGrafter"/>
</dbReference>
<dbReference type="InterPro" id="IPR024061">
    <property type="entry name" value="NDT80_DNA-bd_dom"/>
</dbReference>
<dbReference type="SUPFAM" id="SSF49417">
    <property type="entry name" value="p53-like transcription factors"/>
    <property type="match status" value="1"/>
</dbReference>
<dbReference type="InterPro" id="IPR037141">
    <property type="entry name" value="NDT80_DNA-bd_dom_sf"/>
</dbReference>
<dbReference type="Pfam" id="PF05224">
    <property type="entry name" value="NDT80_PhoG"/>
    <property type="match status" value="1"/>
</dbReference>
<feature type="DNA-binding region" description="NDT80" evidence="2">
    <location>
        <begin position="84"/>
        <end position="315"/>
    </location>
</feature>
<gene>
    <name evidence="5" type="ORF">B0J15DRAFT_484577</name>
</gene>
<dbReference type="OrthoDB" id="4117572at2759"/>
<evidence type="ECO:0000256" key="3">
    <source>
        <dbReference type="SAM" id="MobiDB-lite"/>
    </source>
</evidence>
<feature type="compositionally biased region" description="Polar residues" evidence="3">
    <location>
        <begin position="358"/>
        <end position="368"/>
    </location>
</feature>
<feature type="compositionally biased region" description="Basic and acidic residues" evidence="3">
    <location>
        <begin position="309"/>
        <end position="329"/>
    </location>
</feature>
<accession>A0A9P9KZK1</accession>
<keyword evidence="1 2" id="KW-0238">DNA-binding</keyword>
<feature type="compositionally biased region" description="Basic and acidic residues" evidence="3">
    <location>
        <begin position="80"/>
        <end position="95"/>
    </location>
</feature>
<reference evidence="5" key="1">
    <citation type="journal article" date="2021" name="Nat. Commun.">
        <title>Genetic determinants of endophytism in the Arabidopsis root mycobiome.</title>
        <authorList>
            <person name="Mesny F."/>
            <person name="Miyauchi S."/>
            <person name="Thiergart T."/>
            <person name="Pickel B."/>
            <person name="Atanasova L."/>
            <person name="Karlsson M."/>
            <person name="Huettel B."/>
            <person name="Barry K.W."/>
            <person name="Haridas S."/>
            <person name="Chen C."/>
            <person name="Bauer D."/>
            <person name="Andreopoulos W."/>
            <person name="Pangilinan J."/>
            <person name="LaButti K."/>
            <person name="Riley R."/>
            <person name="Lipzen A."/>
            <person name="Clum A."/>
            <person name="Drula E."/>
            <person name="Henrissat B."/>
            <person name="Kohler A."/>
            <person name="Grigoriev I.V."/>
            <person name="Martin F.M."/>
            <person name="Hacquard S."/>
        </authorList>
    </citation>
    <scope>NUCLEOTIDE SEQUENCE</scope>
    <source>
        <strain evidence="5">FSSC 5 MPI-SDFR-AT-0091</strain>
    </source>
</reference>
<feature type="region of interest" description="Disordered" evidence="3">
    <location>
        <begin position="78"/>
        <end position="100"/>
    </location>
</feature>
<dbReference type="InterPro" id="IPR008967">
    <property type="entry name" value="p53-like_TF_DNA-bd_sf"/>
</dbReference>
<protein>
    <recommendedName>
        <fullName evidence="4">NDT80 domain-containing protein</fullName>
    </recommendedName>
</protein>
<feature type="domain" description="NDT80" evidence="4">
    <location>
        <begin position="84"/>
        <end position="315"/>
    </location>
</feature>
<dbReference type="EMBL" id="JAGTJS010000004">
    <property type="protein sequence ID" value="KAH7271301.1"/>
    <property type="molecule type" value="Genomic_DNA"/>
</dbReference>
<feature type="compositionally biased region" description="Polar residues" evidence="3">
    <location>
        <begin position="406"/>
        <end position="415"/>
    </location>
</feature>
<dbReference type="Gene3D" id="2.60.40.1390">
    <property type="entry name" value="NDT80 DNA-binding domain"/>
    <property type="match status" value="1"/>
</dbReference>
<evidence type="ECO:0000313" key="6">
    <source>
        <dbReference type="Proteomes" id="UP000736672"/>
    </source>
</evidence>
<comment type="caution">
    <text evidence="5">The sequence shown here is derived from an EMBL/GenBank/DDBJ whole genome shotgun (WGS) entry which is preliminary data.</text>
</comment>
<feature type="region of interest" description="Disordered" evidence="3">
    <location>
        <begin position="303"/>
        <end position="473"/>
    </location>
</feature>
<evidence type="ECO:0000313" key="5">
    <source>
        <dbReference type="EMBL" id="KAH7271301.1"/>
    </source>
</evidence>
<dbReference type="PANTHER" id="PTHR35144:SF1">
    <property type="entry name" value="PROTEIN PACG"/>
    <property type="match status" value="1"/>
</dbReference>
<evidence type="ECO:0000256" key="1">
    <source>
        <dbReference type="ARBA" id="ARBA00023125"/>
    </source>
</evidence>
<proteinExistence type="predicted"/>
<name>A0A9P9KZK1_FUSSL</name>
<sequence length="528" mass="58262">MSTFNSMPGLPTGASASESMAMNLSSGQSQNMGMDVFDQDLTFDESLLDGTALPNLPFGSSYDLDAFSTTFEDPFSYSSRHFEPTPHQDVLHEESSPQEPDNKLLGFSAPVSSATIINENNQFVEANMTAELYGMFFVAEDVFGGESTGRPLELTCYRRNLWQCSGQIALPRMITNIMNEQGQHVQIFELMASITAVESIEGKSTEIISIPWKNANPQGGEDSKAVSAPPNITLDLSTGQELDAHRVSLPVSWKRLQFKHATANNGRRKGLQQHYVVKISLLGKTQTGEFIKIAEIQSGPVIVRGRSPRNFDSRKDVPLTGDKRFDRRSTSTSNADQPTLKLERENSQAFPQRFPSAGSVQQTNDWTTPQPLSHPLPSPQPQASPHPAKRVALSPTMARPPIPAWSNDSNSSAKAQTTHNSRSSTSRQNTSLPINLSLSEDERSPNRSSAELHSPNSGKNHSTTGVNREASPAEEADPLYEYFPLTVDDWMPPVDAVYRPHVVHHTIMPPEMKAQQLRSKAKRYFAPE</sequence>